<protein>
    <submittedName>
        <fullName evidence="8">Aspartate aminotransferase</fullName>
    </submittedName>
</protein>
<dbReference type="InterPro" id="IPR000796">
    <property type="entry name" value="Asp_trans"/>
</dbReference>
<evidence type="ECO:0000313" key="8">
    <source>
        <dbReference type="EMBL" id="KAJ5078777.1"/>
    </source>
</evidence>
<gene>
    <name evidence="8" type="ORF">M0811_04500</name>
</gene>
<dbReference type="InterPro" id="IPR015424">
    <property type="entry name" value="PyrdxlP-dep_Trfase"/>
</dbReference>
<name>A0A9Q0RG26_ANAIG</name>
<dbReference type="PRINTS" id="PR00799">
    <property type="entry name" value="TRANSAMINASE"/>
</dbReference>
<keyword evidence="4 8" id="KW-0032">Aminotransferase</keyword>
<dbReference type="AlphaFoldDB" id="A0A9Q0RG26"/>
<evidence type="ECO:0000256" key="6">
    <source>
        <dbReference type="ARBA" id="ARBA00022898"/>
    </source>
</evidence>
<keyword evidence="9" id="KW-1185">Reference proteome</keyword>
<comment type="similarity">
    <text evidence="2">Belongs to the class-I pyridoxal-phosphate-dependent aminotransferase family.</text>
</comment>
<dbReference type="GO" id="GO:0004069">
    <property type="term" value="F:L-aspartate:2-oxoglutarate aminotransferase activity"/>
    <property type="evidence" value="ECO:0007669"/>
    <property type="project" value="UniProtKB-EC"/>
</dbReference>
<dbReference type="Pfam" id="PF00155">
    <property type="entry name" value="Aminotran_1_2"/>
    <property type="match status" value="1"/>
</dbReference>
<accession>A0A9Q0RG26</accession>
<proteinExistence type="inferred from homology"/>
<sequence length="441" mass="50359">MLSKISDLIISPQPISQIIKNHLQIKTVRLISKKSNFKPFSHIQSLPPDPIFDLLEQYQNCKSTNKVNLSIGEYRDENGNPLVLEVVKNVEKDLASRNLPKDNLPIDGDPKFYEEATKLLLGPESKYIKEKRVCSIQCLSGTGGLRLTGELIKRCSKNKTIYLPDPTWVNHAPIFKKSGLEMKIYRYYNNGLNFSGLIEDLENAKENSFVVFHACSHNPTGTDPTEKQWKKILKTVKKKNLVPIFDTAYLGFSSGNYDKDAFAIRLAAEQEIPSIIAQSFSKNLGLYSERIGCLSILCDTQKEAENLRSQLKAIILPMYSNPPIHGSLIVGTILENSYLIRKWKAEMKEMQSRISEMRSLVYKELTRKKTKRSWKRIISHSGMFTFSDLTEKHVKILKEKYSIFVESTGRISMGGINHNNINYLVSSIHEVLQNEHFSIKR</sequence>
<comment type="cofactor">
    <cofactor evidence="1">
        <name>pyridoxal 5'-phosphate</name>
        <dbReference type="ChEBI" id="CHEBI:597326"/>
    </cofactor>
</comment>
<evidence type="ECO:0000256" key="4">
    <source>
        <dbReference type="ARBA" id="ARBA00022576"/>
    </source>
</evidence>
<dbReference type="InterPro" id="IPR015421">
    <property type="entry name" value="PyrdxlP-dep_Trfase_major"/>
</dbReference>
<dbReference type="GO" id="GO:0006520">
    <property type="term" value="P:amino acid metabolic process"/>
    <property type="evidence" value="ECO:0007669"/>
    <property type="project" value="InterPro"/>
</dbReference>
<evidence type="ECO:0000313" key="9">
    <source>
        <dbReference type="Proteomes" id="UP001149090"/>
    </source>
</evidence>
<evidence type="ECO:0000256" key="2">
    <source>
        <dbReference type="ARBA" id="ARBA00007441"/>
    </source>
</evidence>
<keyword evidence="5" id="KW-0808">Transferase</keyword>
<dbReference type="CDD" id="cd00609">
    <property type="entry name" value="AAT_like"/>
    <property type="match status" value="1"/>
</dbReference>
<dbReference type="Proteomes" id="UP001149090">
    <property type="component" value="Unassembled WGS sequence"/>
</dbReference>
<dbReference type="Gene3D" id="3.40.640.10">
    <property type="entry name" value="Type I PLP-dependent aspartate aminotransferase-like (Major domain)"/>
    <property type="match status" value="1"/>
</dbReference>
<comment type="caution">
    <text evidence="8">The sequence shown here is derived from an EMBL/GenBank/DDBJ whole genome shotgun (WGS) entry which is preliminary data.</text>
</comment>
<dbReference type="GO" id="GO:0030170">
    <property type="term" value="F:pyridoxal phosphate binding"/>
    <property type="evidence" value="ECO:0007669"/>
    <property type="project" value="InterPro"/>
</dbReference>
<dbReference type="SUPFAM" id="SSF53383">
    <property type="entry name" value="PLP-dependent transferases"/>
    <property type="match status" value="1"/>
</dbReference>
<comment type="subunit">
    <text evidence="3">Homodimer.</text>
</comment>
<dbReference type="Gene3D" id="3.90.1150.10">
    <property type="entry name" value="Aspartate Aminotransferase, domain 1"/>
    <property type="match status" value="1"/>
</dbReference>
<keyword evidence="6" id="KW-0663">Pyridoxal phosphate</keyword>
<reference evidence="8" key="1">
    <citation type="submission" date="2022-10" db="EMBL/GenBank/DDBJ databases">
        <title>Novel sulphate-reducing endosymbionts in the free-living metamonad Anaeramoeba.</title>
        <authorList>
            <person name="Jerlstrom-Hultqvist J."/>
            <person name="Cepicka I."/>
            <person name="Gallot-Lavallee L."/>
            <person name="Salas-Leiva D."/>
            <person name="Curtis B.A."/>
            <person name="Zahonova K."/>
            <person name="Pipaliya S."/>
            <person name="Dacks J."/>
            <person name="Roger A.J."/>
        </authorList>
    </citation>
    <scope>NUCLEOTIDE SEQUENCE</scope>
    <source>
        <strain evidence="8">BMAN</strain>
    </source>
</reference>
<dbReference type="FunFam" id="3.40.640.10:FF:000066">
    <property type="entry name" value="Aspartate aminotransferase"/>
    <property type="match status" value="1"/>
</dbReference>
<dbReference type="PANTHER" id="PTHR11879:SF22">
    <property type="entry name" value="ASPARTATE AMINOTRANSFERASE, MITOCHONDRIAL"/>
    <property type="match status" value="1"/>
</dbReference>
<dbReference type="PANTHER" id="PTHR11879">
    <property type="entry name" value="ASPARTATE AMINOTRANSFERASE"/>
    <property type="match status" value="1"/>
</dbReference>
<evidence type="ECO:0000259" key="7">
    <source>
        <dbReference type="Pfam" id="PF00155"/>
    </source>
</evidence>
<organism evidence="8 9">
    <name type="scientific">Anaeramoeba ignava</name>
    <name type="common">Anaerobic marine amoeba</name>
    <dbReference type="NCBI Taxonomy" id="1746090"/>
    <lineage>
        <taxon>Eukaryota</taxon>
        <taxon>Metamonada</taxon>
        <taxon>Anaeramoebidae</taxon>
        <taxon>Anaeramoeba</taxon>
    </lineage>
</organism>
<dbReference type="OMA" id="GTWTHIT"/>
<dbReference type="InterPro" id="IPR015422">
    <property type="entry name" value="PyrdxlP-dep_Trfase_small"/>
</dbReference>
<dbReference type="InterPro" id="IPR004839">
    <property type="entry name" value="Aminotransferase_I/II_large"/>
</dbReference>
<evidence type="ECO:0000256" key="5">
    <source>
        <dbReference type="ARBA" id="ARBA00022679"/>
    </source>
</evidence>
<dbReference type="NCBIfam" id="NF006719">
    <property type="entry name" value="PRK09257.1"/>
    <property type="match status" value="1"/>
</dbReference>
<dbReference type="OrthoDB" id="6752799at2759"/>
<evidence type="ECO:0000256" key="1">
    <source>
        <dbReference type="ARBA" id="ARBA00001933"/>
    </source>
</evidence>
<feature type="domain" description="Aminotransferase class I/classII large" evidence="7">
    <location>
        <begin position="65"/>
        <end position="428"/>
    </location>
</feature>
<dbReference type="EMBL" id="JAPDFW010000044">
    <property type="protein sequence ID" value="KAJ5078777.1"/>
    <property type="molecule type" value="Genomic_DNA"/>
</dbReference>
<evidence type="ECO:0000256" key="3">
    <source>
        <dbReference type="ARBA" id="ARBA00011738"/>
    </source>
</evidence>